<evidence type="ECO:0000256" key="3">
    <source>
        <dbReference type="SAM" id="SignalP"/>
    </source>
</evidence>
<evidence type="ECO:0000313" key="4">
    <source>
        <dbReference type="EMBL" id="KAL0840392.1"/>
    </source>
</evidence>
<dbReference type="EMBL" id="JBEDNZ010000007">
    <property type="protein sequence ID" value="KAL0840392.1"/>
    <property type="molecule type" value="Genomic_DNA"/>
</dbReference>
<organism evidence="4 5">
    <name type="scientific">Loxostege sticticalis</name>
    <name type="common">Beet webworm moth</name>
    <dbReference type="NCBI Taxonomy" id="481309"/>
    <lineage>
        <taxon>Eukaryota</taxon>
        <taxon>Metazoa</taxon>
        <taxon>Ecdysozoa</taxon>
        <taxon>Arthropoda</taxon>
        <taxon>Hexapoda</taxon>
        <taxon>Insecta</taxon>
        <taxon>Pterygota</taxon>
        <taxon>Neoptera</taxon>
        <taxon>Endopterygota</taxon>
        <taxon>Lepidoptera</taxon>
        <taxon>Glossata</taxon>
        <taxon>Ditrysia</taxon>
        <taxon>Pyraloidea</taxon>
        <taxon>Crambidae</taxon>
        <taxon>Pyraustinae</taxon>
        <taxon>Loxostege</taxon>
    </lineage>
</organism>
<comment type="caution">
    <text evidence="4">The sequence shown here is derived from an EMBL/GenBank/DDBJ whole genome shotgun (WGS) entry which is preliminary data.</text>
</comment>
<keyword evidence="2" id="KW-0193">Cuticle</keyword>
<evidence type="ECO:0000256" key="2">
    <source>
        <dbReference type="PROSITE-ProRule" id="PRU00497"/>
    </source>
</evidence>
<dbReference type="Pfam" id="PF00379">
    <property type="entry name" value="Chitin_bind_4"/>
    <property type="match status" value="1"/>
</dbReference>
<accession>A0ABD0TAI6</accession>
<reference evidence="4 5" key="1">
    <citation type="submission" date="2024-06" db="EMBL/GenBank/DDBJ databases">
        <title>A chromosome-level genome assembly of beet webworm, Loxostege sticticalis.</title>
        <authorList>
            <person name="Zhang Y."/>
        </authorList>
    </citation>
    <scope>NUCLEOTIDE SEQUENCE [LARGE SCALE GENOMIC DNA]</scope>
    <source>
        <strain evidence="4">AQ028</strain>
        <tissue evidence="4">Male pupae</tissue>
    </source>
</reference>
<dbReference type="GO" id="GO:0042302">
    <property type="term" value="F:structural constituent of cuticle"/>
    <property type="evidence" value="ECO:0007669"/>
    <property type="project" value="UniProtKB-UniRule"/>
</dbReference>
<gene>
    <name evidence="4" type="ORF">ABMA28_015649</name>
</gene>
<dbReference type="PROSITE" id="PS51155">
    <property type="entry name" value="CHIT_BIND_RR_2"/>
    <property type="match status" value="1"/>
</dbReference>
<dbReference type="InterPro" id="IPR000618">
    <property type="entry name" value="Insect_cuticle"/>
</dbReference>
<feature type="signal peptide" evidence="3">
    <location>
        <begin position="1"/>
        <end position="21"/>
    </location>
</feature>
<proteinExistence type="predicted"/>
<dbReference type="AlphaFoldDB" id="A0ABD0TAI6"/>
<keyword evidence="1 3" id="KW-0732">Signal</keyword>
<name>A0ABD0TAI6_LOXSC</name>
<sequence length="113" mass="12458">MCIKDIVKLSVVFLIVHNASAQITFDTKNLANGEYYYAYSDGLYSKDETGKLSDEGILIVKGDYRYVLDDKEYVVTYTADKDGYHPKVTISDYTLPPPLGSGYAANLVASLVG</sequence>
<protein>
    <submittedName>
        <fullName evidence="4">Uncharacterized protein</fullName>
    </submittedName>
</protein>
<feature type="chain" id="PRO_5044873014" evidence="3">
    <location>
        <begin position="22"/>
        <end position="113"/>
    </location>
</feature>
<evidence type="ECO:0000313" key="5">
    <source>
        <dbReference type="Proteomes" id="UP001549921"/>
    </source>
</evidence>
<evidence type="ECO:0000256" key="1">
    <source>
        <dbReference type="ARBA" id="ARBA00022729"/>
    </source>
</evidence>
<dbReference type="Proteomes" id="UP001549921">
    <property type="component" value="Unassembled WGS sequence"/>
</dbReference>